<evidence type="ECO:0000313" key="1">
    <source>
        <dbReference type="EMBL" id="GIJ33247.1"/>
    </source>
</evidence>
<dbReference type="AlphaFoldDB" id="A0A9W5UPI0"/>
<evidence type="ECO:0000313" key="2">
    <source>
        <dbReference type="Proteomes" id="UP000607311"/>
    </source>
</evidence>
<reference evidence="1" key="1">
    <citation type="submission" date="2021-01" db="EMBL/GenBank/DDBJ databases">
        <title>Whole genome shotgun sequence of Verrucosispora sediminis NBRC 107745.</title>
        <authorList>
            <person name="Komaki H."/>
            <person name="Tamura T."/>
        </authorList>
    </citation>
    <scope>NUCLEOTIDE SEQUENCE</scope>
    <source>
        <strain evidence="1">NBRC 107745</strain>
    </source>
</reference>
<dbReference type="SUPFAM" id="SSF56112">
    <property type="entry name" value="Protein kinase-like (PK-like)"/>
    <property type="match status" value="1"/>
</dbReference>
<keyword evidence="2" id="KW-1185">Reference proteome</keyword>
<dbReference type="EMBL" id="BOPD01000013">
    <property type="protein sequence ID" value="GIJ33247.1"/>
    <property type="molecule type" value="Genomic_DNA"/>
</dbReference>
<dbReference type="Proteomes" id="UP000607311">
    <property type="component" value="Unassembled WGS sequence"/>
</dbReference>
<dbReference type="RefSeq" id="WP_093401977.1">
    <property type="nucleotide sequence ID" value="NZ_BOPD01000013.1"/>
</dbReference>
<dbReference type="InterPro" id="IPR011009">
    <property type="entry name" value="Kinase-like_dom_sf"/>
</dbReference>
<gene>
    <name evidence="1" type="ORF">Vse01_23950</name>
</gene>
<name>A0A9W5UPI0_9ACTN</name>
<dbReference type="OrthoDB" id="2570531at2"/>
<organism evidence="1 2">
    <name type="scientific">Micromonospora sediminimaris</name>
    <dbReference type="NCBI Taxonomy" id="547162"/>
    <lineage>
        <taxon>Bacteria</taxon>
        <taxon>Bacillati</taxon>
        <taxon>Actinomycetota</taxon>
        <taxon>Actinomycetes</taxon>
        <taxon>Micromonosporales</taxon>
        <taxon>Micromonosporaceae</taxon>
        <taxon>Micromonospora</taxon>
    </lineage>
</organism>
<protein>
    <recommendedName>
        <fullName evidence="3">Phosphotransferase enzyme family protein</fullName>
    </recommendedName>
</protein>
<evidence type="ECO:0008006" key="3">
    <source>
        <dbReference type="Google" id="ProtNLM"/>
    </source>
</evidence>
<accession>A0A9W5UPI0</accession>
<sequence length="267" mass="29695">MPQRRHWHELPEEIRQRVEHRAGAVHAAYSVPTGASCDLAAVIDTDAGRVFCKGGETDGPTAWLYRNEARVNPWLPDVAPRLRWTIEAKGWLMLGFEYVAGRHADLAPGSPDLTAVADLLGTQSRLLTPSPPVRVQRFADRWCGLIAPELVDGDTLLHTDMTPRNFLVADRLRLVDWSSPALGAAWIDTALMLVRLVRAGHPPAEAEAWAGQIPNWAHASEEALDAFAGGLLRLWERKQRSAPSPHHGPLLRAAREWRDHLATRKSR</sequence>
<proteinExistence type="predicted"/>
<comment type="caution">
    <text evidence="1">The sequence shown here is derived from an EMBL/GenBank/DDBJ whole genome shotgun (WGS) entry which is preliminary data.</text>
</comment>